<feature type="transmembrane region" description="Helical" evidence="9">
    <location>
        <begin position="191"/>
        <end position="215"/>
    </location>
</feature>
<dbReference type="InterPro" id="IPR013563">
    <property type="entry name" value="Oligopep_ABC_C"/>
</dbReference>
<feature type="domain" description="ABC transporter" evidence="11">
    <location>
        <begin position="279"/>
        <end position="525"/>
    </location>
</feature>
<feature type="domain" description="ABC transmembrane type-1" evidence="12">
    <location>
        <begin position="71"/>
        <end position="290"/>
    </location>
</feature>
<dbReference type="InterPro" id="IPR017871">
    <property type="entry name" value="ABC_transporter-like_CS"/>
</dbReference>
<dbReference type="Proteomes" id="UP000320772">
    <property type="component" value="Unassembled WGS sequence"/>
</dbReference>
<dbReference type="CDD" id="cd06261">
    <property type="entry name" value="TM_PBP2"/>
    <property type="match status" value="1"/>
</dbReference>
<dbReference type="PROSITE" id="PS50928">
    <property type="entry name" value="ABC_TM1"/>
    <property type="match status" value="1"/>
</dbReference>
<evidence type="ECO:0000256" key="1">
    <source>
        <dbReference type="ARBA" id="ARBA00004417"/>
    </source>
</evidence>
<dbReference type="EMBL" id="BJLY01000002">
    <property type="protein sequence ID" value="GEB03287.1"/>
    <property type="molecule type" value="Genomic_DNA"/>
</dbReference>
<evidence type="ECO:0000256" key="3">
    <source>
        <dbReference type="ARBA" id="ARBA00022448"/>
    </source>
</evidence>
<dbReference type="CDD" id="cd03257">
    <property type="entry name" value="ABC_NikE_OppD_transporters"/>
    <property type="match status" value="2"/>
</dbReference>
<dbReference type="InterPro" id="IPR035906">
    <property type="entry name" value="MetI-like_sf"/>
</dbReference>
<feature type="domain" description="ABC transporter" evidence="11">
    <location>
        <begin position="549"/>
        <end position="788"/>
    </location>
</feature>
<dbReference type="Pfam" id="PF00005">
    <property type="entry name" value="ABC_tran"/>
    <property type="match status" value="2"/>
</dbReference>
<comment type="similarity">
    <text evidence="9">Belongs to the binding-protein-dependent transport system permease family.</text>
</comment>
<dbReference type="PROSITE" id="PS00211">
    <property type="entry name" value="ABC_TRANSPORTER_1"/>
    <property type="match status" value="2"/>
</dbReference>
<feature type="transmembrane region" description="Helical" evidence="9">
    <location>
        <begin position="165"/>
        <end position="185"/>
    </location>
</feature>
<feature type="transmembrane region" description="Helical" evidence="9">
    <location>
        <begin position="77"/>
        <end position="98"/>
    </location>
</feature>
<sequence>MKRFFLPGPESILSIGVLAVFGLAILFPSALTHSDPATGVAKDHLLAPDWTHWFGTDQLGRDVLTRIVYGARETLPAALLATLTGVVFGAFIGGLAALSTPIVDAALSGIIDVLLSIPELLLALTVVILTGFGPVHAAVAVGISQTASFARIIRNLVRSLRAMPYIEAARLSGTGFGGLIWWHFLPNAFRLVLGLAVLRYSMAILSLATLGFLGYGAPPSNAGMGTDDCGRPRLSGDRLVDDYLSRSGPADRRVCNQPPQPRHDTPEGTSAMNTQRPVLDVSHLGISYDGKPAVENISFQTLPGQTLALIGESGSGKSTIAKAIIQMLPPSARLMHGTITLNGISLPDTTPRGLNAIRGRQIGFIPQDPSSSLDPRLPVGRQIEEVLRLHTSQSRSERREHVLHLLEHVGFSEPERRFSQFPHELSGGMKQRVLIAIAVALAPPLIIADEPTSALDVTIQSQILDLLDRLREESGSSVLMITHDLAVARDRAHDMIVLRHGQIAEQNTTRNLFENPRSSYTRKLLADSPAFHSRSATPDRPVSGTQPTIQVKDLTIAYGSRTAVSHISFDVQPGTTHGIIGESGSGKTTLLRCLMGLIPPQSGSVHVHGKDIFSETSEERRQRLRNMQLVYQNPWSSLDPRLTIRRIIEEPLRNYFSEGQTWRQARLHDLLERVHLPLTLLERYPSEISGGQCQRVALARALAAQPDILVLDEFVSALDVTVQARILELLSELQKELNLTFVFVSHDLAVVRQIADTLSIIRYGKQEEYGEAEQIFREPASSYTQILLQSIPGQKHSKAQRSVF</sequence>
<organism evidence="13 14">
    <name type="scientific">Gluconobacter roseus NBRC 3990</name>
    <dbReference type="NCBI Taxonomy" id="1307950"/>
    <lineage>
        <taxon>Bacteria</taxon>
        <taxon>Pseudomonadati</taxon>
        <taxon>Pseudomonadota</taxon>
        <taxon>Alphaproteobacteria</taxon>
        <taxon>Acetobacterales</taxon>
        <taxon>Acetobacteraceae</taxon>
        <taxon>Gluconobacter</taxon>
    </lineage>
</organism>
<dbReference type="InterPro" id="IPR003439">
    <property type="entry name" value="ABC_transporter-like_ATP-bd"/>
</dbReference>
<dbReference type="RefSeq" id="WP_231490251.1">
    <property type="nucleotide sequence ID" value="NZ_BJLY01000002.1"/>
</dbReference>
<dbReference type="InterPro" id="IPR003593">
    <property type="entry name" value="AAA+_ATPase"/>
</dbReference>
<proteinExistence type="inferred from homology"/>
<keyword evidence="5" id="KW-0547">Nucleotide-binding</keyword>
<dbReference type="Gene3D" id="3.40.50.300">
    <property type="entry name" value="P-loop containing nucleotide triphosphate hydrolases"/>
    <property type="match status" value="2"/>
</dbReference>
<protein>
    <recommendedName>
        <fullName evidence="15">ABC transporter ATP-binding protein</fullName>
    </recommendedName>
</protein>
<dbReference type="GO" id="GO:0055085">
    <property type="term" value="P:transmembrane transport"/>
    <property type="evidence" value="ECO:0007669"/>
    <property type="project" value="InterPro"/>
</dbReference>
<dbReference type="GO" id="GO:0016887">
    <property type="term" value="F:ATP hydrolysis activity"/>
    <property type="evidence" value="ECO:0007669"/>
    <property type="project" value="InterPro"/>
</dbReference>
<evidence type="ECO:0000256" key="10">
    <source>
        <dbReference type="SAM" id="MobiDB-lite"/>
    </source>
</evidence>
<dbReference type="GO" id="GO:0005886">
    <property type="term" value="C:plasma membrane"/>
    <property type="evidence" value="ECO:0007669"/>
    <property type="project" value="UniProtKB-SubCell"/>
</dbReference>
<accession>A0A4Y3M4J4</accession>
<evidence type="ECO:0000256" key="2">
    <source>
        <dbReference type="ARBA" id="ARBA00004651"/>
    </source>
</evidence>
<evidence type="ECO:0000259" key="12">
    <source>
        <dbReference type="PROSITE" id="PS50928"/>
    </source>
</evidence>
<comment type="caution">
    <text evidence="13">The sequence shown here is derived from an EMBL/GenBank/DDBJ whole genome shotgun (WGS) entry which is preliminary data.</text>
</comment>
<keyword evidence="3 9" id="KW-0813">Transport</keyword>
<keyword evidence="7 9" id="KW-1133">Transmembrane helix</keyword>
<keyword evidence="14" id="KW-1185">Reference proteome</keyword>
<keyword evidence="6" id="KW-0067">ATP-binding</keyword>
<gene>
    <name evidence="13" type="ORF">GRO01_08630</name>
</gene>
<comment type="subcellular location">
    <subcellularLocation>
        <location evidence="1">Cell inner membrane</location>
        <topology evidence="1">Peripheral membrane protein</topology>
    </subcellularLocation>
    <subcellularLocation>
        <location evidence="2 9">Cell membrane</location>
        <topology evidence="2 9">Multi-pass membrane protein</topology>
    </subcellularLocation>
</comment>
<dbReference type="Pfam" id="PF08352">
    <property type="entry name" value="oligo_HPY"/>
    <property type="match status" value="2"/>
</dbReference>
<evidence type="ECO:0000256" key="9">
    <source>
        <dbReference type="RuleBase" id="RU363032"/>
    </source>
</evidence>
<dbReference type="Gene3D" id="1.10.3720.10">
    <property type="entry name" value="MetI-like"/>
    <property type="match status" value="1"/>
</dbReference>
<dbReference type="PROSITE" id="PS50893">
    <property type="entry name" value="ABC_TRANSPORTER_2"/>
    <property type="match status" value="2"/>
</dbReference>
<dbReference type="SUPFAM" id="SSF161098">
    <property type="entry name" value="MetI-like"/>
    <property type="match status" value="1"/>
</dbReference>
<evidence type="ECO:0000256" key="4">
    <source>
        <dbReference type="ARBA" id="ARBA00022692"/>
    </source>
</evidence>
<name>A0A4Y3M4J4_9PROT</name>
<dbReference type="InterPro" id="IPR027417">
    <property type="entry name" value="P-loop_NTPase"/>
</dbReference>
<dbReference type="AlphaFoldDB" id="A0A4Y3M4J4"/>
<evidence type="ECO:0000256" key="7">
    <source>
        <dbReference type="ARBA" id="ARBA00022989"/>
    </source>
</evidence>
<keyword evidence="8 9" id="KW-0472">Membrane</keyword>
<dbReference type="SUPFAM" id="SSF52540">
    <property type="entry name" value="P-loop containing nucleoside triphosphate hydrolases"/>
    <property type="match status" value="2"/>
</dbReference>
<dbReference type="STRING" id="586239.AD943_06125"/>
<reference evidence="13 14" key="1">
    <citation type="submission" date="2019-06" db="EMBL/GenBank/DDBJ databases">
        <title>Whole genome shotgun sequence of Gluconobacter roseus NBRC 3990.</title>
        <authorList>
            <person name="Hosoyama A."/>
            <person name="Uohara A."/>
            <person name="Ohji S."/>
            <person name="Ichikawa N."/>
        </authorList>
    </citation>
    <scope>NUCLEOTIDE SEQUENCE [LARGE SCALE GENOMIC DNA]</scope>
    <source>
        <strain evidence="13 14">NBRC 3990</strain>
    </source>
</reference>
<keyword evidence="4 9" id="KW-0812">Transmembrane</keyword>
<dbReference type="GO" id="GO:0005524">
    <property type="term" value="F:ATP binding"/>
    <property type="evidence" value="ECO:0007669"/>
    <property type="project" value="UniProtKB-KW"/>
</dbReference>
<dbReference type="PANTHER" id="PTHR43776">
    <property type="entry name" value="TRANSPORT ATP-BINDING PROTEIN"/>
    <property type="match status" value="1"/>
</dbReference>
<dbReference type="InterPro" id="IPR000515">
    <property type="entry name" value="MetI-like"/>
</dbReference>
<evidence type="ECO:0000313" key="13">
    <source>
        <dbReference type="EMBL" id="GEB03287.1"/>
    </source>
</evidence>
<evidence type="ECO:0000256" key="8">
    <source>
        <dbReference type="ARBA" id="ARBA00023136"/>
    </source>
</evidence>
<evidence type="ECO:0000313" key="14">
    <source>
        <dbReference type="Proteomes" id="UP000320772"/>
    </source>
</evidence>
<dbReference type="InterPro" id="IPR050319">
    <property type="entry name" value="ABC_transp_ATP-bind"/>
</dbReference>
<evidence type="ECO:0000256" key="5">
    <source>
        <dbReference type="ARBA" id="ARBA00022741"/>
    </source>
</evidence>
<feature type="region of interest" description="Disordered" evidence="10">
    <location>
        <begin position="246"/>
        <end position="273"/>
    </location>
</feature>
<feature type="transmembrane region" description="Helical" evidence="9">
    <location>
        <begin position="12"/>
        <end position="31"/>
    </location>
</feature>
<dbReference type="SMART" id="SM00382">
    <property type="entry name" value="AAA"/>
    <property type="match status" value="2"/>
</dbReference>
<dbReference type="Pfam" id="PF00528">
    <property type="entry name" value="BPD_transp_1"/>
    <property type="match status" value="1"/>
</dbReference>
<evidence type="ECO:0008006" key="15">
    <source>
        <dbReference type="Google" id="ProtNLM"/>
    </source>
</evidence>
<dbReference type="GO" id="GO:0015833">
    <property type="term" value="P:peptide transport"/>
    <property type="evidence" value="ECO:0007669"/>
    <property type="project" value="InterPro"/>
</dbReference>
<evidence type="ECO:0000259" key="11">
    <source>
        <dbReference type="PROSITE" id="PS50893"/>
    </source>
</evidence>
<evidence type="ECO:0000256" key="6">
    <source>
        <dbReference type="ARBA" id="ARBA00022840"/>
    </source>
</evidence>
<dbReference type="NCBIfam" id="NF008453">
    <property type="entry name" value="PRK11308.1"/>
    <property type="match status" value="2"/>
</dbReference>